<feature type="transmembrane region" description="Helical" evidence="4">
    <location>
        <begin position="286"/>
        <end position="307"/>
    </location>
</feature>
<dbReference type="EMBL" id="NXIG01000011">
    <property type="protein sequence ID" value="RXI29591.1"/>
    <property type="molecule type" value="Genomic_DNA"/>
</dbReference>
<dbReference type="InterPro" id="IPR050327">
    <property type="entry name" value="Proton-linked_MCT"/>
</dbReference>
<evidence type="ECO:0000313" key="6">
    <source>
        <dbReference type="EMBL" id="RXI29591.1"/>
    </source>
</evidence>
<dbReference type="PROSITE" id="PS50850">
    <property type="entry name" value="MFS"/>
    <property type="match status" value="1"/>
</dbReference>
<evidence type="ECO:0000259" key="5">
    <source>
        <dbReference type="PROSITE" id="PS50850"/>
    </source>
</evidence>
<evidence type="ECO:0000256" key="1">
    <source>
        <dbReference type="ARBA" id="ARBA00022692"/>
    </source>
</evidence>
<feature type="domain" description="Major facilitator superfamily (MFS) profile" evidence="5">
    <location>
        <begin position="1"/>
        <end position="373"/>
    </location>
</feature>
<protein>
    <submittedName>
        <fullName evidence="6">MFS transporter</fullName>
    </submittedName>
</protein>
<dbReference type="SUPFAM" id="SSF103473">
    <property type="entry name" value="MFS general substrate transporter"/>
    <property type="match status" value="1"/>
</dbReference>
<proteinExistence type="predicted"/>
<dbReference type="PANTHER" id="PTHR11360:SF284">
    <property type="entry name" value="EG:103B4.3 PROTEIN-RELATED"/>
    <property type="match status" value="1"/>
</dbReference>
<keyword evidence="3 4" id="KW-0472">Membrane</keyword>
<accession>A0AA94F7E7</accession>
<feature type="transmembrane region" description="Helical" evidence="4">
    <location>
        <begin position="351"/>
        <end position="369"/>
    </location>
</feature>
<feature type="transmembrane region" description="Helical" evidence="4">
    <location>
        <begin position="229"/>
        <end position="248"/>
    </location>
</feature>
<feature type="transmembrane region" description="Helical" evidence="4">
    <location>
        <begin position="55"/>
        <end position="73"/>
    </location>
</feature>
<reference evidence="6 7" key="1">
    <citation type="submission" date="2017-09" db="EMBL/GenBank/DDBJ databases">
        <title>Genomics of the genus Arcobacter.</title>
        <authorList>
            <person name="Perez-Cataluna A."/>
            <person name="Figueras M.J."/>
            <person name="Salas-Masso N."/>
        </authorList>
    </citation>
    <scope>NUCLEOTIDE SEQUENCE [LARGE SCALE GENOMIC DNA]</scope>
    <source>
        <strain evidence="6 7">CECT 7837</strain>
    </source>
</reference>
<dbReference type="Gene3D" id="1.20.1250.20">
    <property type="entry name" value="MFS general substrate transporter like domains"/>
    <property type="match status" value="2"/>
</dbReference>
<evidence type="ECO:0000256" key="2">
    <source>
        <dbReference type="ARBA" id="ARBA00022989"/>
    </source>
</evidence>
<dbReference type="PANTHER" id="PTHR11360">
    <property type="entry name" value="MONOCARBOXYLATE TRANSPORTER"/>
    <property type="match status" value="1"/>
</dbReference>
<name>A0AA94F7E7_9BACT</name>
<gene>
    <name evidence="6" type="ORF">CP962_11000</name>
</gene>
<keyword evidence="1 4" id="KW-0812">Transmembrane</keyword>
<evidence type="ECO:0000256" key="4">
    <source>
        <dbReference type="SAM" id="Phobius"/>
    </source>
</evidence>
<feature type="transmembrane region" description="Helical" evidence="4">
    <location>
        <begin position="115"/>
        <end position="133"/>
    </location>
</feature>
<dbReference type="GO" id="GO:0022857">
    <property type="term" value="F:transmembrane transporter activity"/>
    <property type="evidence" value="ECO:0007669"/>
    <property type="project" value="InterPro"/>
</dbReference>
<evidence type="ECO:0000313" key="7">
    <source>
        <dbReference type="Proteomes" id="UP000290588"/>
    </source>
</evidence>
<sequence length="379" mass="41947">MGIRQSFGMFAPSFIQIYDITRANFGLALAIQHLLFGLAQPFIGYLSDKYGYDKVLLVGSFLYTLGLFLVTVFSNVFGLYISVGLLVGLALSATTYVVVLGAIAKIVNPNKRGMVFGIATAAASFGMFIFIPITKNLLNHFELNIVFYIFCLFALIIGFLGFFMKTSQFDNNSNNIDNEESISKALYCSKTHSGYWRLNIGFFVCGFHVAFIMTHFPTYLKDGKIDSEIATYAFALIGLLNIFGSFLFGTLADKFSKRKLLTGLYFSRAFIFALLIIFPLTNTTALLFGILIGFVWLATVPLTSGLVAQIFGVKALATLYGIVFLFHQLGSFLGAWVGGIVYEKTGSYDTIWIACVFLSILAAIIHINMDDKKINYKSL</sequence>
<dbReference type="CDD" id="cd17355">
    <property type="entry name" value="MFS_YcxA_like"/>
    <property type="match status" value="1"/>
</dbReference>
<dbReference type="Pfam" id="PF07690">
    <property type="entry name" value="MFS_1"/>
    <property type="match status" value="1"/>
</dbReference>
<comment type="caution">
    <text evidence="6">The sequence shown here is derived from an EMBL/GenBank/DDBJ whole genome shotgun (WGS) entry which is preliminary data.</text>
</comment>
<feature type="transmembrane region" description="Helical" evidence="4">
    <location>
        <begin position="145"/>
        <end position="164"/>
    </location>
</feature>
<feature type="transmembrane region" description="Helical" evidence="4">
    <location>
        <begin position="260"/>
        <end position="280"/>
    </location>
</feature>
<organism evidence="6 7">
    <name type="scientific">Arcobacter ellisii</name>
    <dbReference type="NCBI Taxonomy" id="913109"/>
    <lineage>
        <taxon>Bacteria</taxon>
        <taxon>Pseudomonadati</taxon>
        <taxon>Campylobacterota</taxon>
        <taxon>Epsilonproteobacteria</taxon>
        <taxon>Campylobacterales</taxon>
        <taxon>Arcobacteraceae</taxon>
        <taxon>Arcobacter</taxon>
    </lineage>
</organism>
<evidence type="ECO:0000256" key="3">
    <source>
        <dbReference type="ARBA" id="ARBA00023136"/>
    </source>
</evidence>
<dbReference type="InterPro" id="IPR020846">
    <property type="entry name" value="MFS_dom"/>
</dbReference>
<dbReference type="InterPro" id="IPR011701">
    <property type="entry name" value="MFS"/>
</dbReference>
<dbReference type="InterPro" id="IPR036259">
    <property type="entry name" value="MFS_trans_sf"/>
</dbReference>
<keyword evidence="2 4" id="KW-1133">Transmembrane helix</keyword>
<dbReference type="AlphaFoldDB" id="A0AA94F7E7"/>
<feature type="transmembrane region" description="Helical" evidence="4">
    <location>
        <begin position="79"/>
        <end position="103"/>
    </location>
</feature>
<feature type="transmembrane region" description="Helical" evidence="4">
    <location>
        <begin position="319"/>
        <end position="339"/>
    </location>
</feature>
<dbReference type="Proteomes" id="UP000290588">
    <property type="component" value="Unassembled WGS sequence"/>
</dbReference>
<feature type="transmembrane region" description="Helical" evidence="4">
    <location>
        <begin position="198"/>
        <end position="217"/>
    </location>
</feature>